<dbReference type="InterPro" id="IPR009003">
    <property type="entry name" value="Peptidase_S1_PA"/>
</dbReference>
<feature type="signal peptide" evidence="2">
    <location>
        <begin position="1"/>
        <end position="22"/>
    </location>
</feature>
<dbReference type="InterPro" id="IPR043504">
    <property type="entry name" value="Peptidase_S1_PA_chymotrypsin"/>
</dbReference>
<evidence type="ECO:0000313" key="4">
    <source>
        <dbReference type="Proteomes" id="UP000479132"/>
    </source>
</evidence>
<evidence type="ECO:0000256" key="1">
    <source>
        <dbReference type="ARBA" id="ARBA00022729"/>
    </source>
</evidence>
<dbReference type="Gene3D" id="2.40.10.10">
    <property type="entry name" value="Trypsin-like serine proteases"/>
    <property type="match status" value="2"/>
</dbReference>
<dbReference type="PRINTS" id="PR00722">
    <property type="entry name" value="CHYMOTRYPSIN"/>
</dbReference>
<keyword evidence="1 2" id="KW-0732">Signal</keyword>
<dbReference type="EMBL" id="JAALLS010000028">
    <property type="protein sequence ID" value="NGP89938.1"/>
    <property type="molecule type" value="Genomic_DNA"/>
</dbReference>
<proteinExistence type="predicted"/>
<protein>
    <submittedName>
        <fullName evidence="3">Trypsin-like peptidase domain-containing protein</fullName>
    </submittedName>
</protein>
<dbReference type="RefSeq" id="WP_165271166.1">
    <property type="nucleotide sequence ID" value="NZ_JAALLS010000028.1"/>
</dbReference>
<dbReference type="SUPFAM" id="SSF50494">
    <property type="entry name" value="Trypsin-like serine proteases"/>
    <property type="match status" value="1"/>
</dbReference>
<reference evidence="3 4" key="1">
    <citation type="submission" date="2020-02" db="EMBL/GenBank/DDBJ databases">
        <title>Aliifodinibius halophilus 2W32, complete genome.</title>
        <authorList>
            <person name="Li Y."/>
            <person name="Wu S."/>
        </authorList>
    </citation>
    <scope>NUCLEOTIDE SEQUENCE [LARGE SCALE GENOMIC DNA]</scope>
    <source>
        <strain evidence="3 4">2W32</strain>
    </source>
</reference>
<keyword evidence="4" id="KW-1185">Reference proteome</keyword>
<dbReference type="Pfam" id="PF13365">
    <property type="entry name" value="Trypsin_2"/>
    <property type="match status" value="1"/>
</dbReference>
<evidence type="ECO:0000313" key="3">
    <source>
        <dbReference type="EMBL" id="NGP89938.1"/>
    </source>
</evidence>
<dbReference type="PANTHER" id="PTHR15462">
    <property type="entry name" value="SERINE PROTEASE"/>
    <property type="match status" value="1"/>
</dbReference>
<dbReference type="PANTHER" id="PTHR15462:SF8">
    <property type="entry name" value="SERINE PROTEASE"/>
    <property type="match status" value="1"/>
</dbReference>
<dbReference type="InterPro" id="IPR050966">
    <property type="entry name" value="Glutamyl_endopeptidase"/>
</dbReference>
<gene>
    <name evidence="3" type="ORF">G3569_16380</name>
</gene>
<evidence type="ECO:0000256" key="2">
    <source>
        <dbReference type="SAM" id="SignalP"/>
    </source>
</evidence>
<organism evidence="3 4">
    <name type="scientific">Fodinibius halophilus</name>
    <dbReference type="NCBI Taxonomy" id="1736908"/>
    <lineage>
        <taxon>Bacteria</taxon>
        <taxon>Pseudomonadati</taxon>
        <taxon>Balneolota</taxon>
        <taxon>Balneolia</taxon>
        <taxon>Balneolales</taxon>
        <taxon>Balneolaceae</taxon>
        <taxon>Fodinibius</taxon>
    </lineage>
</organism>
<sequence length="241" mass="26911">MFIKILRPLSVIWVSLFLSSCASIPITLDKPQKMFPADLPSNVCYLKTVRAVRIIGFRTGYNSTGTLIEGQYLVTAAHNLYDSWRTRLLGVQVTCKADDGSIVTSIVSKEGISKTRKVSHYNKEYATDYAFLKLNKPIPVTEILTLTRDTNIENVQEIEVAGYPSIKLEHLTGKVKHPIPNDSTFYYEVDTKKGMSGGPVWPTSQSTGTVPLLGIHVTEGRARIVNSDLIDDFENWKDSLK</sequence>
<dbReference type="AlphaFoldDB" id="A0A6M1T1I8"/>
<feature type="chain" id="PRO_5026864149" evidence="2">
    <location>
        <begin position="23"/>
        <end position="241"/>
    </location>
</feature>
<comment type="caution">
    <text evidence="3">The sequence shown here is derived from an EMBL/GenBank/DDBJ whole genome shotgun (WGS) entry which is preliminary data.</text>
</comment>
<dbReference type="PROSITE" id="PS51257">
    <property type="entry name" value="PROKAR_LIPOPROTEIN"/>
    <property type="match status" value="1"/>
</dbReference>
<name>A0A6M1T1I8_9BACT</name>
<dbReference type="InterPro" id="IPR001314">
    <property type="entry name" value="Peptidase_S1A"/>
</dbReference>
<accession>A0A6M1T1I8</accession>
<dbReference type="Proteomes" id="UP000479132">
    <property type="component" value="Unassembled WGS sequence"/>
</dbReference>